<sequence>MHTGHCMTDSADDDEHNGPLTMVAAVTLSSSAILAALVQSLHDKGLLSGEETVEVYEQALLLLEMQQAAADNVPGYGEAMDIARELIEQHLRPE</sequence>
<dbReference type="AlphaFoldDB" id="A0A1I7NC07"/>
<organism evidence="1 2">
    <name type="scientific">Devosia crocina</name>
    <dbReference type="NCBI Taxonomy" id="429728"/>
    <lineage>
        <taxon>Bacteria</taxon>
        <taxon>Pseudomonadati</taxon>
        <taxon>Pseudomonadota</taxon>
        <taxon>Alphaproteobacteria</taxon>
        <taxon>Hyphomicrobiales</taxon>
        <taxon>Devosiaceae</taxon>
        <taxon>Devosia</taxon>
    </lineage>
</organism>
<proteinExistence type="predicted"/>
<reference evidence="1 2" key="1">
    <citation type="submission" date="2016-10" db="EMBL/GenBank/DDBJ databases">
        <authorList>
            <person name="de Groot N.N."/>
        </authorList>
    </citation>
    <scope>NUCLEOTIDE SEQUENCE [LARGE SCALE GENOMIC DNA]</scope>
    <source>
        <strain evidence="1 2">IPL20</strain>
    </source>
</reference>
<dbReference type="Proteomes" id="UP000199074">
    <property type="component" value="Unassembled WGS sequence"/>
</dbReference>
<name>A0A1I7NC07_9HYPH</name>
<protein>
    <submittedName>
        <fullName evidence="1">Uncharacterized protein</fullName>
    </submittedName>
</protein>
<evidence type="ECO:0000313" key="1">
    <source>
        <dbReference type="EMBL" id="SFV32195.1"/>
    </source>
</evidence>
<evidence type="ECO:0000313" key="2">
    <source>
        <dbReference type="Proteomes" id="UP000199074"/>
    </source>
</evidence>
<dbReference type="EMBL" id="FPCK01000001">
    <property type="protein sequence ID" value="SFV32195.1"/>
    <property type="molecule type" value="Genomic_DNA"/>
</dbReference>
<dbReference type="STRING" id="429728.SAMN05216456_1566"/>
<keyword evidence="2" id="KW-1185">Reference proteome</keyword>
<accession>A0A1I7NC07</accession>
<gene>
    <name evidence="1" type="ORF">SAMN05216456_1566</name>
</gene>